<gene>
    <name evidence="4" type="ORF">SAMN05421833_129126</name>
</gene>
<proteinExistence type="predicted"/>
<keyword evidence="5" id="KW-1185">Reference proteome</keyword>
<evidence type="ECO:0000259" key="3">
    <source>
        <dbReference type="PROSITE" id="PS51898"/>
    </source>
</evidence>
<dbReference type="PANTHER" id="PTHR30349:SF81">
    <property type="entry name" value="TYROSINE RECOMBINASE XERC"/>
    <property type="match status" value="1"/>
</dbReference>
<dbReference type="OrthoDB" id="9801717at2"/>
<dbReference type="RefSeq" id="WP_076440703.1">
    <property type="nucleotide sequence ID" value="NZ_FTNI01000029.1"/>
</dbReference>
<dbReference type="AlphaFoldDB" id="A0A1N7GJZ3"/>
<dbReference type="InterPro" id="IPR013762">
    <property type="entry name" value="Integrase-like_cat_sf"/>
</dbReference>
<name>A0A1N7GJZ3_9ACTN</name>
<dbReference type="STRING" id="58117.SAMN05421833_129126"/>
<dbReference type="Gene3D" id="1.10.443.10">
    <property type="entry name" value="Intergrase catalytic core"/>
    <property type="match status" value="1"/>
</dbReference>
<dbReference type="InterPro" id="IPR050090">
    <property type="entry name" value="Tyrosine_recombinase_XerCD"/>
</dbReference>
<dbReference type="GO" id="GO:0015074">
    <property type="term" value="P:DNA integration"/>
    <property type="evidence" value="ECO:0007669"/>
    <property type="project" value="InterPro"/>
</dbReference>
<feature type="compositionally biased region" description="Low complexity" evidence="2">
    <location>
        <begin position="349"/>
        <end position="361"/>
    </location>
</feature>
<dbReference type="PROSITE" id="PS51898">
    <property type="entry name" value="TYR_RECOMBINASE"/>
    <property type="match status" value="1"/>
</dbReference>
<feature type="domain" description="Tyr recombinase" evidence="3">
    <location>
        <begin position="141"/>
        <end position="339"/>
    </location>
</feature>
<protein>
    <submittedName>
        <fullName evidence="4">Site-specific recombinase XerD</fullName>
    </submittedName>
</protein>
<sequence>MTALPEVAISGDRLPAVPAAPERSPFHVYLDSLNSEESKRTMRGCLNRIACLVAGLDEEHWKQLPRTERDNFGATLPWGQLTYAHTSRIRTLLIEQGWAPAYINKHLVALRRVLKEAWRLGQMSAEQRDRASDLPPVKGTRLPAGTHVPPESLAAVLGVCDAATTSGLEADRVAGARDGAILAALYSTGCRRAELTGLALADYDPGTRSLRVRGKGGKERLVYLIPEAMARLEQWIAARGRTPGALFPPLRKGGRLRVDARGRPVHMTPRALGTILDARYAQAAVARRTPHDFRRTFVGELLDAGVDLATTQALVGHASPATTAQYDRRPERRRQEATDKLILPKARPPRSSQSTSPRGDG</sequence>
<evidence type="ECO:0000313" key="5">
    <source>
        <dbReference type="Proteomes" id="UP000186096"/>
    </source>
</evidence>
<evidence type="ECO:0000256" key="1">
    <source>
        <dbReference type="ARBA" id="ARBA00023172"/>
    </source>
</evidence>
<reference evidence="5" key="1">
    <citation type="submission" date="2017-01" db="EMBL/GenBank/DDBJ databases">
        <authorList>
            <person name="Varghese N."/>
            <person name="Submissions S."/>
        </authorList>
    </citation>
    <scope>NUCLEOTIDE SEQUENCE [LARGE SCALE GENOMIC DNA]</scope>
    <source>
        <strain evidence="5">ATCC 12950</strain>
    </source>
</reference>
<dbReference type="EMBL" id="FTNI01000029">
    <property type="protein sequence ID" value="SIS12860.1"/>
    <property type="molecule type" value="Genomic_DNA"/>
</dbReference>
<dbReference type="InterPro" id="IPR011010">
    <property type="entry name" value="DNA_brk_join_enz"/>
</dbReference>
<feature type="compositionally biased region" description="Basic and acidic residues" evidence="2">
    <location>
        <begin position="326"/>
        <end position="339"/>
    </location>
</feature>
<dbReference type="PANTHER" id="PTHR30349">
    <property type="entry name" value="PHAGE INTEGRASE-RELATED"/>
    <property type="match status" value="1"/>
</dbReference>
<dbReference type="GO" id="GO:0006310">
    <property type="term" value="P:DNA recombination"/>
    <property type="evidence" value="ECO:0007669"/>
    <property type="project" value="UniProtKB-KW"/>
</dbReference>
<dbReference type="SUPFAM" id="SSF56349">
    <property type="entry name" value="DNA breaking-rejoining enzymes"/>
    <property type="match status" value="1"/>
</dbReference>
<keyword evidence="1" id="KW-0233">DNA recombination</keyword>
<accession>A0A1N7GJZ3</accession>
<organism evidence="4 5">
    <name type="scientific">Microbispora rosea</name>
    <dbReference type="NCBI Taxonomy" id="58117"/>
    <lineage>
        <taxon>Bacteria</taxon>
        <taxon>Bacillati</taxon>
        <taxon>Actinomycetota</taxon>
        <taxon>Actinomycetes</taxon>
        <taxon>Streptosporangiales</taxon>
        <taxon>Streptosporangiaceae</taxon>
        <taxon>Microbispora</taxon>
    </lineage>
</organism>
<dbReference type="InterPro" id="IPR002104">
    <property type="entry name" value="Integrase_catalytic"/>
</dbReference>
<dbReference type="Proteomes" id="UP000186096">
    <property type="component" value="Unassembled WGS sequence"/>
</dbReference>
<dbReference type="Pfam" id="PF00589">
    <property type="entry name" value="Phage_integrase"/>
    <property type="match status" value="1"/>
</dbReference>
<feature type="region of interest" description="Disordered" evidence="2">
    <location>
        <begin position="319"/>
        <end position="361"/>
    </location>
</feature>
<dbReference type="GO" id="GO:0003677">
    <property type="term" value="F:DNA binding"/>
    <property type="evidence" value="ECO:0007669"/>
    <property type="project" value="InterPro"/>
</dbReference>
<evidence type="ECO:0000313" key="4">
    <source>
        <dbReference type="EMBL" id="SIS12860.1"/>
    </source>
</evidence>
<evidence type="ECO:0000256" key="2">
    <source>
        <dbReference type="SAM" id="MobiDB-lite"/>
    </source>
</evidence>